<organism evidence="2 3">
    <name type="scientific">Dictyobacter halimunensis</name>
    <dbReference type="NCBI Taxonomy" id="3026934"/>
    <lineage>
        <taxon>Bacteria</taxon>
        <taxon>Bacillati</taxon>
        <taxon>Chloroflexota</taxon>
        <taxon>Ktedonobacteria</taxon>
        <taxon>Ktedonobacterales</taxon>
        <taxon>Dictyobacteraceae</taxon>
        <taxon>Dictyobacter</taxon>
    </lineage>
</organism>
<comment type="caution">
    <text evidence="2">The sequence shown here is derived from an EMBL/GenBank/DDBJ whole genome shotgun (WGS) entry which is preliminary data.</text>
</comment>
<keyword evidence="3" id="KW-1185">Reference proteome</keyword>
<evidence type="ECO:0000313" key="3">
    <source>
        <dbReference type="Proteomes" id="UP001344906"/>
    </source>
</evidence>
<evidence type="ECO:0000256" key="1">
    <source>
        <dbReference type="SAM" id="Phobius"/>
    </source>
</evidence>
<feature type="transmembrane region" description="Helical" evidence="1">
    <location>
        <begin position="172"/>
        <end position="189"/>
    </location>
</feature>
<sequence length="340" mass="36823">MSFHTRDLARLNRVSLGVGGCVWGMAALASVPGWLRLSDLQIVLLLALLVIIPLAVPLVLRPKEERSLSQPAALMLFMQPLASLLGGISFFLPMGLFAAAFASIWLFFTVLLALIGLVRLCQFHHQQQLSLADLCLAGAWLYLPIGSTWMLLARWGLQPLGFDVHTDLLTAAHFHFIALAALIITGLTGQMIQTTRATQHKIFRTAYRIAAMGVLIDPLLVAAGLTMAQVTNLPALDTAPADLLALSLILVSLLGLRFVVPTTTSRLAQVLLILSYTTVFFTMLFAGAYALGDATGAWTITIPQMILIHGFENALGFGFCGLLGWRIRSEQGKMNGEECA</sequence>
<feature type="transmembrane region" description="Helical" evidence="1">
    <location>
        <begin position="302"/>
        <end position="325"/>
    </location>
</feature>
<gene>
    <name evidence="2" type="ORF">KDH_03910</name>
</gene>
<feature type="transmembrane region" description="Helical" evidence="1">
    <location>
        <begin position="243"/>
        <end position="260"/>
    </location>
</feature>
<keyword evidence="1" id="KW-1133">Transmembrane helix</keyword>
<protein>
    <recommendedName>
        <fullName evidence="4">YndJ-like protein</fullName>
    </recommendedName>
</protein>
<feature type="transmembrane region" description="Helical" evidence="1">
    <location>
        <begin position="130"/>
        <end position="152"/>
    </location>
</feature>
<evidence type="ECO:0000313" key="2">
    <source>
        <dbReference type="EMBL" id="GLV53538.1"/>
    </source>
</evidence>
<reference evidence="2 3" key="1">
    <citation type="submission" date="2023-02" db="EMBL/GenBank/DDBJ databases">
        <title>Dictyobacter halimunensis sp. nov., a new member of the class Ktedonobacteria from forest soil in a geothermal area.</title>
        <authorList>
            <person name="Rachmania M.K."/>
            <person name="Ningsih F."/>
            <person name="Sakai Y."/>
            <person name="Yabe S."/>
            <person name="Yokota A."/>
            <person name="Sjamsuridzal W."/>
        </authorList>
    </citation>
    <scope>NUCLEOTIDE SEQUENCE [LARGE SCALE GENOMIC DNA]</scope>
    <source>
        <strain evidence="2 3">S3.2.2.5</strain>
    </source>
</reference>
<feature type="transmembrane region" description="Helical" evidence="1">
    <location>
        <begin position="209"/>
        <end position="231"/>
    </location>
</feature>
<feature type="transmembrane region" description="Helical" evidence="1">
    <location>
        <begin position="267"/>
        <end position="290"/>
    </location>
</feature>
<feature type="transmembrane region" description="Helical" evidence="1">
    <location>
        <begin position="98"/>
        <end position="118"/>
    </location>
</feature>
<keyword evidence="1" id="KW-0472">Membrane</keyword>
<name>A0ABQ6FIU6_9CHLR</name>
<proteinExistence type="predicted"/>
<dbReference type="EMBL" id="BSRI01000001">
    <property type="protein sequence ID" value="GLV53538.1"/>
    <property type="molecule type" value="Genomic_DNA"/>
</dbReference>
<dbReference type="InterPro" id="IPR025450">
    <property type="entry name" value="YndJ-like"/>
</dbReference>
<feature type="transmembrane region" description="Helical" evidence="1">
    <location>
        <begin position="72"/>
        <end position="92"/>
    </location>
</feature>
<dbReference type="RefSeq" id="WP_338247237.1">
    <property type="nucleotide sequence ID" value="NZ_BSRI01000001.1"/>
</dbReference>
<evidence type="ECO:0008006" key="4">
    <source>
        <dbReference type="Google" id="ProtNLM"/>
    </source>
</evidence>
<accession>A0ABQ6FIU6</accession>
<keyword evidence="1" id="KW-0812">Transmembrane</keyword>
<dbReference type="Pfam" id="PF14158">
    <property type="entry name" value="YndJ"/>
    <property type="match status" value="1"/>
</dbReference>
<feature type="transmembrane region" description="Helical" evidence="1">
    <location>
        <begin position="40"/>
        <end position="60"/>
    </location>
</feature>
<dbReference type="Proteomes" id="UP001344906">
    <property type="component" value="Unassembled WGS sequence"/>
</dbReference>
<feature type="transmembrane region" description="Helical" evidence="1">
    <location>
        <begin position="12"/>
        <end position="34"/>
    </location>
</feature>